<dbReference type="InterPro" id="IPR004389">
    <property type="entry name" value="Ribosomal_uL18_bac-type"/>
</dbReference>
<reference evidence="8 9" key="1">
    <citation type="submission" date="2022-10" db="EMBL/GenBank/DDBJ databases">
        <title>Host association and intracellularity evolved multiple times independently in the Rickettsiales.</title>
        <authorList>
            <person name="Castelli M."/>
            <person name="Nardi T."/>
            <person name="Gammuto L."/>
            <person name="Bellinzona G."/>
            <person name="Sabaneyeva E."/>
            <person name="Potekhin A."/>
            <person name="Serra V."/>
            <person name="Petroni G."/>
            <person name="Sassera D."/>
        </authorList>
    </citation>
    <scope>NUCLEOTIDE SEQUENCE [LARGE SCALE GENOMIC DNA]</scope>
    <source>
        <strain evidence="8 9">Kr 154-4</strain>
    </source>
</reference>
<organism evidence="8 9">
    <name type="scientific">Candidatus Trichorickettsia mobilis</name>
    <dbReference type="NCBI Taxonomy" id="1346319"/>
    <lineage>
        <taxon>Bacteria</taxon>
        <taxon>Pseudomonadati</taxon>
        <taxon>Pseudomonadota</taxon>
        <taxon>Alphaproteobacteria</taxon>
        <taxon>Rickettsiales</taxon>
        <taxon>Rickettsiaceae</taxon>
        <taxon>Rickettsieae</taxon>
        <taxon>Candidatus Trichorickettsia</taxon>
    </lineage>
</organism>
<evidence type="ECO:0000313" key="9">
    <source>
        <dbReference type="Proteomes" id="UP001326613"/>
    </source>
</evidence>
<keyword evidence="2 7" id="KW-0699">rRNA-binding</keyword>
<evidence type="ECO:0000256" key="7">
    <source>
        <dbReference type="HAMAP-Rule" id="MF_01337"/>
    </source>
</evidence>
<proteinExistence type="inferred from homology"/>
<dbReference type="Pfam" id="PF00861">
    <property type="entry name" value="Ribosomal_L18p"/>
    <property type="match status" value="1"/>
</dbReference>
<keyword evidence="5 7" id="KW-0687">Ribonucleoprotein</keyword>
<gene>
    <name evidence="7" type="primary">rplR</name>
    <name evidence="8" type="ORF">Trichorick_00403</name>
</gene>
<dbReference type="Gene3D" id="3.30.420.100">
    <property type="match status" value="1"/>
</dbReference>
<dbReference type="InterPro" id="IPR005484">
    <property type="entry name" value="Ribosomal_uL18_bac/plant/anim"/>
</dbReference>
<dbReference type="HAMAP" id="MF_01337_B">
    <property type="entry name" value="Ribosomal_uL18_B"/>
    <property type="match status" value="1"/>
</dbReference>
<evidence type="ECO:0000256" key="4">
    <source>
        <dbReference type="ARBA" id="ARBA00022980"/>
    </source>
</evidence>
<comment type="function">
    <text evidence="7">This is one of the proteins that bind and probably mediate the attachment of the 5S RNA into the large ribosomal subunit, where it forms part of the central protuberance.</text>
</comment>
<keyword evidence="9" id="KW-1185">Reference proteome</keyword>
<evidence type="ECO:0000256" key="3">
    <source>
        <dbReference type="ARBA" id="ARBA00022884"/>
    </source>
</evidence>
<dbReference type="EMBL" id="CP112932">
    <property type="protein sequence ID" value="WPY00525.1"/>
    <property type="molecule type" value="Genomic_DNA"/>
</dbReference>
<protein>
    <recommendedName>
        <fullName evidence="6 7">Large ribosomal subunit protein uL18</fullName>
    </recommendedName>
</protein>
<comment type="subunit">
    <text evidence="7">Part of the 50S ribosomal subunit; part of the 5S rRNA/L5/L18/L25 subcomplex. Contacts the 5S and 23S rRNAs.</text>
</comment>
<dbReference type="RefSeq" id="WP_323738583.1">
    <property type="nucleotide sequence ID" value="NZ_CP112932.1"/>
</dbReference>
<dbReference type="GO" id="GO:0005840">
    <property type="term" value="C:ribosome"/>
    <property type="evidence" value="ECO:0007669"/>
    <property type="project" value="UniProtKB-KW"/>
</dbReference>
<sequence length="118" mass="13000">MRNSKVRFEIRKNRVRTRISKVSDRIRLSIFKSGKHIYAQVIDDANSVTLASASTLDKEIRKVGKSNCNVNSASLVGESIAVKAAKIGVHKVVFDKGGCKYHGIVKALADAARKNLEF</sequence>
<evidence type="ECO:0000256" key="1">
    <source>
        <dbReference type="ARBA" id="ARBA00007116"/>
    </source>
</evidence>
<accession>A0ABZ0UR65</accession>
<dbReference type="CDD" id="cd00432">
    <property type="entry name" value="Ribosomal_L18_L5e"/>
    <property type="match status" value="1"/>
</dbReference>
<name>A0ABZ0UR65_9RICK</name>
<keyword evidence="3 7" id="KW-0694">RNA-binding</keyword>
<evidence type="ECO:0000256" key="2">
    <source>
        <dbReference type="ARBA" id="ARBA00022730"/>
    </source>
</evidence>
<evidence type="ECO:0000256" key="6">
    <source>
        <dbReference type="ARBA" id="ARBA00035197"/>
    </source>
</evidence>
<dbReference type="PANTHER" id="PTHR12899:SF3">
    <property type="entry name" value="LARGE RIBOSOMAL SUBUNIT PROTEIN UL18M"/>
    <property type="match status" value="1"/>
</dbReference>
<dbReference type="Proteomes" id="UP001326613">
    <property type="component" value="Chromosome"/>
</dbReference>
<comment type="similarity">
    <text evidence="1 7">Belongs to the universal ribosomal protein uL18 family.</text>
</comment>
<evidence type="ECO:0000256" key="5">
    <source>
        <dbReference type="ARBA" id="ARBA00023274"/>
    </source>
</evidence>
<dbReference type="PANTHER" id="PTHR12899">
    <property type="entry name" value="39S RIBOSOMAL PROTEIN L18, MITOCHONDRIAL"/>
    <property type="match status" value="1"/>
</dbReference>
<dbReference type="NCBIfam" id="TIGR00060">
    <property type="entry name" value="L18_bact"/>
    <property type="match status" value="1"/>
</dbReference>
<dbReference type="InterPro" id="IPR057268">
    <property type="entry name" value="Ribosomal_L18"/>
</dbReference>
<dbReference type="SUPFAM" id="SSF53137">
    <property type="entry name" value="Translational machinery components"/>
    <property type="match status" value="1"/>
</dbReference>
<evidence type="ECO:0000313" key="8">
    <source>
        <dbReference type="EMBL" id="WPY00525.1"/>
    </source>
</evidence>
<keyword evidence="4 7" id="KW-0689">Ribosomal protein</keyword>